<feature type="region of interest" description="Disordered" evidence="1">
    <location>
        <begin position="1"/>
        <end position="36"/>
    </location>
</feature>
<gene>
    <name evidence="2" type="ORF">MMAN_06930</name>
</gene>
<evidence type="ECO:0000313" key="3">
    <source>
        <dbReference type="Proteomes" id="UP000465812"/>
    </source>
</evidence>
<reference evidence="2 3" key="1">
    <citation type="journal article" date="2019" name="Emerg. Microbes Infect.">
        <title>Comprehensive subspecies identification of 175 nontuberculous mycobacteria species based on 7547 genomic profiles.</title>
        <authorList>
            <person name="Matsumoto Y."/>
            <person name="Kinjo T."/>
            <person name="Motooka D."/>
            <person name="Nabeya D."/>
            <person name="Jung N."/>
            <person name="Uechi K."/>
            <person name="Horii T."/>
            <person name="Iida T."/>
            <person name="Fujita J."/>
            <person name="Nakamura S."/>
        </authorList>
    </citation>
    <scope>NUCLEOTIDE SEQUENCE [LARGE SCALE GENOMIC DNA]</scope>
    <source>
        <strain evidence="2 3">JCM 18113</strain>
    </source>
</reference>
<name>A0ABM7JNU6_MYCNT</name>
<evidence type="ECO:0000256" key="1">
    <source>
        <dbReference type="SAM" id="MobiDB-lite"/>
    </source>
</evidence>
<keyword evidence="3" id="KW-1185">Reference proteome</keyword>
<evidence type="ECO:0000313" key="2">
    <source>
        <dbReference type="EMBL" id="BBY36559.1"/>
    </source>
</evidence>
<dbReference type="EMBL" id="AP022590">
    <property type="protein sequence ID" value="BBY36559.1"/>
    <property type="molecule type" value="Genomic_DNA"/>
</dbReference>
<proteinExistence type="predicted"/>
<protein>
    <submittedName>
        <fullName evidence="2">Uncharacterized protein</fullName>
    </submittedName>
</protein>
<organism evidence="2 3">
    <name type="scientific">Mycobacterium mantenii</name>
    <dbReference type="NCBI Taxonomy" id="560555"/>
    <lineage>
        <taxon>Bacteria</taxon>
        <taxon>Bacillati</taxon>
        <taxon>Actinomycetota</taxon>
        <taxon>Actinomycetes</taxon>
        <taxon>Mycobacteriales</taxon>
        <taxon>Mycobacteriaceae</taxon>
        <taxon>Mycobacterium</taxon>
        <taxon>Mycobacterium avium complex (MAC)</taxon>
    </lineage>
</organism>
<accession>A0ABM7JNU6</accession>
<sequence>MASHTGGRQPQPVTDLAGGDRSGLQQQPHDRAAGVTIRHRRADVRHAGNCDAARGGLIEAGSDFHNTSVTQFRGSVYQGSPV</sequence>
<dbReference type="Proteomes" id="UP000465812">
    <property type="component" value="Chromosome"/>
</dbReference>
<feature type="compositionally biased region" description="Polar residues" evidence="1">
    <location>
        <begin position="1"/>
        <end position="12"/>
    </location>
</feature>